<evidence type="ECO:0000313" key="3">
    <source>
        <dbReference type="EMBL" id="AWX45212.1"/>
    </source>
</evidence>
<accession>A0A2Z4LTY9</accession>
<dbReference type="AlphaFoldDB" id="A0A2Z4LTY9"/>
<evidence type="ECO:0000313" key="4">
    <source>
        <dbReference type="Proteomes" id="UP000248536"/>
    </source>
</evidence>
<feature type="domain" description="Activator of Hsp90 ATPase homologue 1/2-like C-terminal" evidence="2">
    <location>
        <begin position="24"/>
        <end position="128"/>
    </location>
</feature>
<organism evidence="3 4">
    <name type="scientific">Flagellimonas maritima</name>
    <dbReference type="NCBI Taxonomy" id="1383885"/>
    <lineage>
        <taxon>Bacteria</taxon>
        <taxon>Pseudomonadati</taxon>
        <taxon>Bacteroidota</taxon>
        <taxon>Flavobacteriia</taxon>
        <taxon>Flavobacteriales</taxon>
        <taxon>Flavobacteriaceae</taxon>
        <taxon>Flagellimonas</taxon>
    </lineage>
</organism>
<dbReference type="Gene3D" id="3.30.530.20">
    <property type="match status" value="1"/>
</dbReference>
<dbReference type="SUPFAM" id="SSF55961">
    <property type="entry name" value="Bet v1-like"/>
    <property type="match status" value="1"/>
</dbReference>
<dbReference type="KEGG" id="spon:HME9304_02224"/>
<evidence type="ECO:0000259" key="2">
    <source>
        <dbReference type="Pfam" id="PF08327"/>
    </source>
</evidence>
<dbReference type="Proteomes" id="UP000248536">
    <property type="component" value="Chromosome"/>
</dbReference>
<dbReference type="Pfam" id="PF08327">
    <property type="entry name" value="AHSA1"/>
    <property type="match status" value="1"/>
</dbReference>
<dbReference type="InterPro" id="IPR013538">
    <property type="entry name" value="ASHA1/2-like_C"/>
</dbReference>
<keyword evidence="4" id="KW-1185">Reference proteome</keyword>
<proteinExistence type="inferred from homology"/>
<gene>
    <name evidence="3" type="ORF">HME9304_02224</name>
</gene>
<sequence>MMTLLNKKFKMKTINWKICLNTDSKSVFNLLTTSEGRKSFWAEDAKDNGNIIHFVFPNGETYDSKILKVSPNKEFHIDYFDSLVKFKIESTKNDSCDLFLINKGVNESDYNEVHSGWVSVLMNLKAVVDFGCDLRNHDVKKTWDQGYVNN</sequence>
<comment type="similarity">
    <text evidence="1">Belongs to the AHA1 family.</text>
</comment>
<protein>
    <recommendedName>
        <fullName evidence="2">Activator of Hsp90 ATPase homologue 1/2-like C-terminal domain-containing protein</fullName>
    </recommendedName>
</protein>
<dbReference type="InterPro" id="IPR023393">
    <property type="entry name" value="START-like_dom_sf"/>
</dbReference>
<evidence type="ECO:0000256" key="1">
    <source>
        <dbReference type="ARBA" id="ARBA00006817"/>
    </source>
</evidence>
<reference evidence="3 4" key="1">
    <citation type="submission" date="2018-06" db="EMBL/GenBank/DDBJ databases">
        <title>Spongiibacterium sp. HME9304 Genome sequencing and assembly.</title>
        <authorList>
            <person name="Kang H."/>
            <person name="Kim H."/>
            <person name="Joh K."/>
        </authorList>
    </citation>
    <scope>NUCLEOTIDE SEQUENCE [LARGE SCALE GENOMIC DNA]</scope>
    <source>
        <strain evidence="3 4">HME9304</strain>
    </source>
</reference>
<name>A0A2Z4LTY9_9FLAO</name>
<dbReference type="EMBL" id="CP030104">
    <property type="protein sequence ID" value="AWX45212.1"/>
    <property type="molecule type" value="Genomic_DNA"/>
</dbReference>